<reference evidence="2 3" key="1">
    <citation type="journal article" date="2019" name="Sci. Rep.">
        <title>Comparative genomics of chytrid fungi reveal insights into the obligate biotrophic and pathogenic lifestyle of Synchytrium endobioticum.</title>
        <authorList>
            <person name="van de Vossenberg B.T.L.H."/>
            <person name="Warris S."/>
            <person name="Nguyen H.D.T."/>
            <person name="van Gent-Pelzer M.P.E."/>
            <person name="Joly D.L."/>
            <person name="van de Geest H.C."/>
            <person name="Bonants P.J.M."/>
            <person name="Smith D.S."/>
            <person name="Levesque C.A."/>
            <person name="van der Lee T.A.J."/>
        </authorList>
    </citation>
    <scope>NUCLEOTIDE SEQUENCE [LARGE SCALE GENOMIC DNA]</scope>
    <source>
        <strain evidence="2 3">CBS 675.73</strain>
    </source>
</reference>
<dbReference type="Proteomes" id="UP000320333">
    <property type="component" value="Unassembled WGS sequence"/>
</dbReference>
<dbReference type="Pfam" id="PF08240">
    <property type="entry name" value="ADH_N"/>
    <property type="match status" value="1"/>
</dbReference>
<dbReference type="EMBL" id="QEAP01000257">
    <property type="protein sequence ID" value="TPX71292.1"/>
    <property type="molecule type" value="Genomic_DNA"/>
</dbReference>
<dbReference type="AlphaFoldDB" id="A0A507F5A3"/>
<dbReference type="PANTHER" id="PTHR45033">
    <property type="match status" value="1"/>
</dbReference>
<dbReference type="SUPFAM" id="SSF51735">
    <property type="entry name" value="NAD(P)-binding Rossmann-fold domains"/>
    <property type="match status" value="1"/>
</dbReference>
<dbReference type="SUPFAM" id="SSF50129">
    <property type="entry name" value="GroES-like"/>
    <property type="match status" value="1"/>
</dbReference>
<evidence type="ECO:0000313" key="2">
    <source>
        <dbReference type="EMBL" id="TPX71292.1"/>
    </source>
</evidence>
<comment type="caution">
    <text evidence="2">The sequence shown here is derived from an EMBL/GenBank/DDBJ whole genome shotgun (WGS) entry which is preliminary data.</text>
</comment>
<dbReference type="OrthoDB" id="449487at2759"/>
<dbReference type="PANTHER" id="PTHR45033:SF3">
    <property type="entry name" value="DEHYDROGENASE, PUTATIVE (AFU_ORTHOLOGUE AFUA_2G13270)-RELATED"/>
    <property type="match status" value="1"/>
</dbReference>
<name>A0A507F5A3_9FUNG</name>
<protein>
    <recommendedName>
        <fullName evidence="1">Enoyl reductase (ER) domain-containing protein</fullName>
    </recommendedName>
</protein>
<keyword evidence="3" id="KW-1185">Reference proteome</keyword>
<dbReference type="SMART" id="SM00829">
    <property type="entry name" value="PKS_ER"/>
    <property type="match status" value="1"/>
</dbReference>
<sequence>MLAAKLQQHQKTSGTKYDPIQITHVKLPPSPLPPAHALVAIHCAALNHRDVYIREGLYPAVTDGSILGSDASGTIEASSSGLWAKGDRVLVNPARGWISQQDSPEAVHEFNILGLLPEQGTFAQFISVHQDDLAPLPRHLSFEQGSALPLAGLTAYRAVVTLGKCKAGDKVLIPGKYWRRRGSLCPPVCSCVGRGGVGDFIEPDKIAQAMALGARGGVSYKDDQWPAKLNSASGASFNLVIDGASGPNLSAYIRLMELGGTLCIYGAVAGSNSTFTVPFLWFKHLTIKGVCMGSRQEFQEMVAFVAEKKIVPVVHAVFKGLGRLDDAFDVMRAGSQMGKLVVSEIQGGLRESRL</sequence>
<dbReference type="Pfam" id="PF00107">
    <property type="entry name" value="ADH_zinc_N"/>
    <property type="match status" value="1"/>
</dbReference>
<dbReference type="STRING" id="246404.A0A507F5A3"/>
<dbReference type="InterPro" id="IPR013154">
    <property type="entry name" value="ADH-like_N"/>
</dbReference>
<dbReference type="InterPro" id="IPR020843">
    <property type="entry name" value="ER"/>
</dbReference>
<evidence type="ECO:0000313" key="3">
    <source>
        <dbReference type="Proteomes" id="UP000320333"/>
    </source>
</evidence>
<dbReference type="InterPro" id="IPR013149">
    <property type="entry name" value="ADH-like_C"/>
</dbReference>
<dbReference type="Gene3D" id="3.90.180.10">
    <property type="entry name" value="Medium-chain alcohol dehydrogenases, catalytic domain"/>
    <property type="match status" value="1"/>
</dbReference>
<evidence type="ECO:0000259" key="1">
    <source>
        <dbReference type="SMART" id="SM00829"/>
    </source>
</evidence>
<accession>A0A507F5A3</accession>
<organism evidence="2 3">
    <name type="scientific">Chytriomyces confervae</name>
    <dbReference type="NCBI Taxonomy" id="246404"/>
    <lineage>
        <taxon>Eukaryota</taxon>
        <taxon>Fungi</taxon>
        <taxon>Fungi incertae sedis</taxon>
        <taxon>Chytridiomycota</taxon>
        <taxon>Chytridiomycota incertae sedis</taxon>
        <taxon>Chytridiomycetes</taxon>
        <taxon>Chytridiales</taxon>
        <taxon>Chytriomycetaceae</taxon>
        <taxon>Chytriomyces</taxon>
    </lineage>
</organism>
<dbReference type="InterPro" id="IPR052711">
    <property type="entry name" value="Zinc_ADH-like"/>
</dbReference>
<dbReference type="InterPro" id="IPR011032">
    <property type="entry name" value="GroES-like_sf"/>
</dbReference>
<gene>
    <name evidence="2" type="ORF">CcCBS67573_g06247</name>
</gene>
<proteinExistence type="predicted"/>
<dbReference type="InterPro" id="IPR036291">
    <property type="entry name" value="NAD(P)-bd_dom_sf"/>
</dbReference>
<dbReference type="Gene3D" id="3.40.50.720">
    <property type="entry name" value="NAD(P)-binding Rossmann-like Domain"/>
    <property type="match status" value="1"/>
</dbReference>
<dbReference type="GO" id="GO:0016491">
    <property type="term" value="F:oxidoreductase activity"/>
    <property type="evidence" value="ECO:0007669"/>
    <property type="project" value="InterPro"/>
</dbReference>
<feature type="domain" description="Enoyl reductase (ER)" evidence="1">
    <location>
        <begin position="14"/>
        <end position="342"/>
    </location>
</feature>